<dbReference type="Proteomes" id="UP000199568">
    <property type="component" value="Unassembled WGS sequence"/>
</dbReference>
<reference evidence="1 2" key="1">
    <citation type="submission" date="2016-10" db="EMBL/GenBank/DDBJ databases">
        <authorList>
            <person name="de Groot N.N."/>
        </authorList>
    </citation>
    <scope>NUCLEOTIDE SEQUENCE [LARGE SCALE GENOMIC DNA]</scope>
    <source>
        <strain evidence="1 2">DSM 18979</strain>
    </source>
</reference>
<gene>
    <name evidence="1" type="ORF">SAMN05660297_03219</name>
</gene>
<keyword evidence="2" id="KW-1185">Reference proteome</keyword>
<dbReference type="AlphaFoldDB" id="A0A1I0GHR0"/>
<dbReference type="STRING" id="426128.SAMN05660297_03219"/>
<dbReference type="EMBL" id="FOHU01000021">
    <property type="protein sequence ID" value="SET70554.1"/>
    <property type="molecule type" value="Genomic_DNA"/>
</dbReference>
<sequence>MQPNAIDIRNLYIEEKVKKVLIEEVEEDSKEKIDFINQQLNTIIISFLATISAYDCSIDKVESISAHLIEELQFIKGLKDCDNKAPAS</sequence>
<organism evidence="1 2">
    <name type="scientific">Natronincola peptidivorans</name>
    <dbReference type="NCBI Taxonomy" id="426128"/>
    <lineage>
        <taxon>Bacteria</taxon>
        <taxon>Bacillati</taxon>
        <taxon>Bacillota</taxon>
        <taxon>Clostridia</taxon>
        <taxon>Peptostreptococcales</taxon>
        <taxon>Natronincolaceae</taxon>
        <taxon>Natronincola</taxon>
    </lineage>
</organism>
<protein>
    <submittedName>
        <fullName evidence="1">Uncharacterized protein</fullName>
    </submittedName>
</protein>
<accession>A0A1I0GHR0</accession>
<evidence type="ECO:0000313" key="1">
    <source>
        <dbReference type="EMBL" id="SET70554.1"/>
    </source>
</evidence>
<proteinExistence type="predicted"/>
<evidence type="ECO:0000313" key="2">
    <source>
        <dbReference type="Proteomes" id="UP000199568"/>
    </source>
</evidence>
<name>A0A1I0GHR0_9FIRM</name>